<dbReference type="RefSeq" id="WP_091518675.1">
    <property type="nucleotide sequence ID" value="NZ_FORF01000003.1"/>
</dbReference>
<proteinExistence type="predicted"/>
<dbReference type="GO" id="GO:0005576">
    <property type="term" value="C:extracellular region"/>
    <property type="evidence" value="ECO:0007669"/>
    <property type="project" value="UniProtKB-SubCell"/>
</dbReference>
<dbReference type="InterPro" id="IPR047589">
    <property type="entry name" value="DUF11_rpt"/>
</dbReference>
<feature type="domain" description="DUF7507" evidence="8">
    <location>
        <begin position="1895"/>
        <end position="1996"/>
    </location>
</feature>
<feature type="region of interest" description="Disordered" evidence="4">
    <location>
        <begin position="1377"/>
        <end position="1404"/>
    </location>
</feature>
<protein>
    <submittedName>
        <fullName evidence="9">Conserved repeat domain-containing protein</fullName>
    </submittedName>
</protein>
<feature type="region of interest" description="Disordered" evidence="4">
    <location>
        <begin position="1861"/>
        <end position="1888"/>
    </location>
</feature>
<feature type="domain" description="DUF7507" evidence="8">
    <location>
        <begin position="1411"/>
        <end position="1507"/>
    </location>
</feature>
<dbReference type="STRING" id="1121003.SAMN03080618_00704"/>
<evidence type="ECO:0000259" key="6">
    <source>
        <dbReference type="Pfam" id="PF01345"/>
    </source>
</evidence>
<dbReference type="NCBIfam" id="TIGR01451">
    <property type="entry name" value="B_ant_repeat"/>
    <property type="match status" value="11"/>
</dbReference>
<dbReference type="InterPro" id="IPR001434">
    <property type="entry name" value="OmcB-like_DUF11"/>
</dbReference>
<organism evidence="9 10">
    <name type="scientific">Aquamicrobium aerolatum DSM 21857</name>
    <dbReference type="NCBI Taxonomy" id="1121003"/>
    <lineage>
        <taxon>Bacteria</taxon>
        <taxon>Pseudomonadati</taxon>
        <taxon>Pseudomonadota</taxon>
        <taxon>Alphaproteobacteria</taxon>
        <taxon>Hyphomicrobiales</taxon>
        <taxon>Phyllobacteriaceae</taxon>
        <taxon>Aerobium</taxon>
    </lineage>
</organism>
<dbReference type="OrthoDB" id="9773411at2"/>
<sequence length="2724" mass="284427">MFRISLTAGIVSLASFLCVQAAQAQSVGEWTLNINNRHGAAIIPAGGTLPYDLRITNDGNYDTVAGKLDLTIPATTIYRGVSGLDNCTPAPDGQVLAAPLVVSCDVPVLTPGQDLPAEVLLSPMQGECSGGNCVIKLEGRVSDPNGAPGSGTTAERSTTITVGADLELQISAAQTTVQAGSSVPLKATVTNNGPYPSTSSQVVIPLPSGMTIAQLPGDCSLSGGNIICVVPQALAVGESYEFDLSAQVTAGDISTISIPGRVEGGAPQDPVSANDNDTITLNVTPGTDVRLQKTRSPGGLLLLGDPVTFTLTPAFSGIEPERATIVDVIPDNYGIVDTQVPAGSGWSCDLSGRTLTCEYTKAAGSVYASPITISATADLVTDASGVVNTANISSPDENADAPRDNNQAQDLKADIRAPIVDLKAHKSGTPRGLVTVGNSYDFVLRAENRGNKPFTDEMTITDLLPAGLLVTQVNAPNGWVCNPSSGPIQGPASISCTTSRYTTSGLAIGSFTDPITITAEVQQVGTISNGMVVSFPDYESIDDYLPDNTTHAGVTSADDKNWADIGTVKSVSAQTVQAGGEVTFVIEVYNKGVAEATNVQVADRLNDIVGAAGGGQPVVVVPVVSTGVARGLTCSSTPAGDFGRNLECSIASLPVCVQGVDCPTISVTVRPGSQGLKSNTVNAYSVDVPDPDLDNNEDQVSYTVTPLTDVTVSKISPASASGAFAGQEILYTVTASVPRSGLSHAENVVVTERLPAGVIFVSAEAEGATCTNVPARGTLIGTTNREITCAFGTINNGSQKTLDIVVVPTTDLVGAAIINEASVATDTDETDTGNNSTQLGITILPPSLDLIIDKTDDPYDPVEITTPVTYTISLENAGPSDAFGIVIEDQLPSDGFTDPRLVDVPAGLTCTLSGTSTTAPGGQIHCTQERLEAGETVSFKLQMTSFKHGRWENTVSVSSDETAAGYEGPSANNVSRETTTVRTRADISVVKTPSVAAVDLRKEFYWDLVITNIPGPGLDIAEEVTLSDTLPAGMELTRLPEIIPAGAGLCTGVVTGRQIDCTFGDIPAGGTITVRLYTKITDLGAQAASNTATVDTESFDKVPGNNTSTGSVSTVRGSSVSGKIYKDFNNDGTLNQTDSGIAGAQVTITGKATHDGTDISLTIPTKSDGTYIFQDLPPGSYQVSYTVSNLADYSSAAGDGGAFPGSNPAGEGTATNTGKSVITNIVTTGEYDHVNNDFTLVPLPQIGLGKTVGAAQFQADGSYRLAYTIKVRNHSEEPLEDVDLTDVMDDAAQLFGTAVAANATLSPGQYKVLSVTASGIGLNAGFDGSGTPQIVTGGTLAVGQTAEMTFTVQVQPQVPWVGTSTTHVNQAEVTATGTYSGKPASDASHNTATGQDNPKSNTPTTVTVTPAPAIELTKAATPVRTLGAAALNDRINYSFTIRNSGNIPLVDIVLSDTLPGLQALSPTNIARLEPGETYNGEISAYYLLTQDDLDRGKVDNKATVVGQWGTSGGTPLTVTKDATATVPSLSNPGIELVKDIAANNIQNPRTAVGDIVRYSFTVTNTGNTNLKNVTVADLLSGITPESSFVIGDMAPDEVVVIYATYAVTQADIDTGLIENTATASGSYGPTNTPISSDPSDRDVETFRQPGLSLVKELIGSEPVNPRAGDILRWKVTATNTGNVTLSNVSVADPLDGATVSPAVVASLLPGANVEFTVSAPILQSWINAGQVLNIATASFSDPTGPQPPVPSDQVTVPLKSVPSIALKKIASLDALSTPPVQGDVISYTFTIRNTGNIALNNLTLVDELNVSDDEIIVALNATDMAALSAATLQPLEEFVVRGTYVLTQADVDHGSISNMARTTGTPVSGPNTPVEDASGSDFTTDNPTVNTLVRAPAITLVKSIATQPDSPVQAGDVITYAFTIENTGNITLENIRIEDLVADVQVTNVTGWTGPLGPTERNSTAFIATYALKQSDIDNGEFANTAQVIGSSVGGTVDDVRDVSGTDTTNDTPTPFPIDLDKGIRIVKTADDSALQTPPQAGDEISYSFVITNIGNVTLTDVVLTDTLAGIVLPQTTIPLLLPGVNNAVTLDGTYTITQSDIVAGEVINQASVNGIYTNPSTGTPENVPNISDRITVPLDQLPSIAVIKEQDVANTTLSEPAEVGQLIAYTFTVKNTGNLVLTNVRLNDPLPGLSPNVFPEISVLVPGQQQVFQAVYAITEDDIDNEQVENQAIVAARYDDGSGPKDIEDKSGPTFDDDLPLIVPVIPPAPELTIVKKGTWNDTNGNGYPEPGETIAYTFDITNNGNATLYNVTPKDDGPVFRGQPATNTLSAFSPAPVTLAPNESQRFTATYILSQDDIDAASGIMDAVVNTAVAVGNLRNLRPYETAPVDAVVTLPATEPSDVRITKQALLHQVRRGERVPYVIKVENTSSSNAGPVNILDTMPSGFRFIEGSATLDGAPFVPDVSGRQVNFTNLSLGPNSVVDIRLDLLVLSSAGPGTHVNVASIFDRAGTRLAPDAKAAVEIVAEPIFDCGEVIGTVFDDRNFDGYQNQGEPGLPGVRVATVKGWLITTDKHGRFHVPCAALPDQRIGSNFIMKLDERTLPTGYRLTTENPRVVRLTAGKMTKINFGASISRVVRLDLQGEAFKPQSTELQKQWQDNLDQLIDVLKQEPSVLRLSFVAPAAEQELAKKRVKALRNQIADLWKRKGEAYPLEIETTVKAGN</sequence>
<name>A0A1I3IXU3_9HYPH</name>
<dbReference type="InterPro" id="IPR051172">
    <property type="entry name" value="Chlamydia_OmcB"/>
</dbReference>
<evidence type="ECO:0000256" key="2">
    <source>
        <dbReference type="ARBA" id="ARBA00022525"/>
    </source>
</evidence>
<dbReference type="Gene3D" id="2.60.40.10">
    <property type="entry name" value="Immunoglobulins"/>
    <property type="match status" value="4"/>
</dbReference>
<dbReference type="Pfam" id="PF24346">
    <property type="entry name" value="DUF7507"/>
    <property type="match status" value="8"/>
</dbReference>
<dbReference type="InterPro" id="IPR033764">
    <property type="entry name" value="Sdr_B"/>
</dbReference>
<accession>A0A1I3IXU3</accession>
<keyword evidence="2" id="KW-0964">Secreted</keyword>
<feature type="domain" description="DUF7507" evidence="8">
    <location>
        <begin position="2270"/>
        <end position="2380"/>
    </location>
</feature>
<evidence type="ECO:0000256" key="5">
    <source>
        <dbReference type="SAM" id="SignalP"/>
    </source>
</evidence>
<dbReference type="Proteomes" id="UP000242763">
    <property type="component" value="Unassembled WGS sequence"/>
</dbReference>
<feature type="compositionally biased region" description="Polar residues" evidence="4">
    <location>
        <begin position="1387"/>
        <end position="1401"/>
    </location>
</feature>
<feature type="domain" description="DUF7507" evidence="8">
    <location>
        <begin position="1648"/>
        <end position="1746"/>
    </location>
</feature>
<feature type="domain" description="DUF7507" evidence="8">
    <location>
        <begin position="2143"/>
        <end position="2243"/>
    </location>
</feature>
<keyword evidence="10" id="KW-1185">Reference proteome</keyword>
<evidence type="ECO:0000259" key="7">
    <source>
        <dbReference type="Pfam" id="PF17210"/>
    </source>
</evidence>
<dbReference type="Pfam" id="PF01345">
    <property type="entry name" value="DUF11"/>
    <property type="match status" value="8"/>
</dbReference>
<keyword evidence="3 5" id="KW-0732">Signal</keyword>
<evidence type="ECO:0000256" key="4">
    <source>
        <dbReference type="SAM" id="MobiDB-lite"/>
    </source>
</evidence>
<evidence type="ECO:0000256" key="1">
    <source>
        <dbReference type="ARBA" id="ARBA00004613"/>
    </source>
</evidence>
<feature type="domain" description="DUF11" evidence="6">
    <location>
        <begin position="2404"/>
        <end position="2508"/>
    </location>
</feature>
<feature type="domain" description="DUF7507" evidence="8">
    <location>
        <begin position="2023"/>
        <end position="2118"/>
    </location>
</feature>
<dbReference type="PANTHER" id="PTHR34819">
    <property type="entry name" value="LARGE CYSTEINE-RICH PERIPLASMIC PROTEIN OMCB"/>
    <property type="match status" value="1"/>
</dbReference>
<evidence type="ECO:0000313" key="10">
    <source>
        <dbReference type="Proteomes" id="UP000242763"/>
    </source>
</evidence>
<feature type="domain" description="DUF11" evidence="6">
    <location>
        <begin position="986"/>
        <end position="1111"/>
    </location>
</feature>
<feature type="domain" description="DUF11" evidence="6">
    <location>
        <begin position="710"/>
        <end position="838"/>
    </location>
</feature>
<dbReference type="InterPro" id="IPR055354">
    <property type="entry name" value="DUF7507"/>
</dbReference>
<comment type="subcellular location">
    <subcellularLocation>
        <location evidence="1">Secreted</location>
    </subcellularLocation>
</comment>
<dbReference type="SUPFAM" id="SSF117074">
    <property type="entry name" value="Hypothetical protein PA1324"/>
    <property type="match status" value="1"/>
</dbReference>
<feature type="domain" description="DUF7507" evidence="8">
    <location>
        <begin position="1762"/>
        <end position="1872"/>
    </location>
</feature>
<feature type="domain" description="DUF11" evidence="6">
    <location>
        <begin position="564"/>
        <end position="701"/>
    </location>
</feature>
<feature type="domain" description="DUF11" evidence="6">
    <location>
        <begin position="1248"/>
        <end position="1380"/>
    </location>
</feature>
<evidence type="ECO:0000313" key="9">
    <source>
        <dbReference type="EMBL" id="SFI52787.1"/>
    </source>
</evidence>
<dbReference type="InterPro" id="IPR013783">
    <property type="entry name" value="Ig-like_fold"/>
</dbReference>
<evidence type="ECO:0000256" key="3">
    <source>
        <dbReference type="ARBA" id="ARBA00022729"/>
    </source>
</evidence>
<reference evidence="10" key="1">
    <citation type="submission" date="2016-10" db="EMBL/GenBank/DDBJ databases">
        <authorList>
            <person name="Varghese N."/>
            <person name="Submissions S."/>
        </authorList>
    </citation>
    <scope>NUCLEOTIDE SEQUENCE [LARGE SCALE GENOMIC DNA]</scope>
    <source>
        <strain evidence="10">DSM 21857</strain>
    </source>
</reference>
<feature type="domain" description="DUF11" evidence="6">
    <location>
        <begin position="849"/>
        <end position="976"/>
    </location>
</feature>
<feature type="compositionally biased region" description="Polar residues" evidence="4">
    <location>
        <begin position="1861"/>
        <end position="1871"/>
    </location>
</feature>
<feature type="chain" id="PRO_5017181885" evidence="5">
    <location>
        <begin position="25"/>
        <end position="2724"/>
    </location>
</feature>
<feature type="domain" description="DUF7507" evidence="8">
    <location>
        <begin position="1531"/>
        <end position="1635"/>
    </location>
</feature>
<evidence type="ECO:0000259" key="8">
    <source>
        <dbReference type="Pfam" id="PF24346"/>
    </source>
</evidence>
<feature type="domain" description="SD-repeat containing protein B" evidence="7">
    <location>
        <begin position="1123"/>
        <end position="1197"/>
    </location>
</feature>
<gene>
    <name evidence="9" type="ORF">SAMN03080618_00704</name>
</gene>
<feature type="signal peptide" evidence="5">
    <location>
        <begin position="1"/>
        <end position="24"/>
    </location>
</feature>
<dbReference type="EMBL" id="FORF01000003">
    <property type="protein sequence ID" value="SFI52787.1"/>
    <property type="molecule type" value="Genomic_DNA"/>
</dbReference>
<dbReference type="PANTHER" id="PTHR34819:SF3">
    <property type="entry name" value="CELL SURFACE PROTEIN"/>
    <property type="match status" value="1"/>
</dbReference>
<dbReference type="Pfam" id="PF17210">
    <property type="entry name" value="SdrD_B"/>
    <property type="match status" value="1"/>
</dbReference>
<feature type="domain" description="DUF11" evidence="6">
    <location>
        <begin position="434"/>
        <end position="549"/>
    </location>
</feature>
<feature type="domain" description="DUF11" evidence="6">
    <location>
        <begin position="165"/>
        <end position="281"/>
    </location>
</feature>